<keyword evidence="1 4" id="KW-0732">Signal</keyword>
<dbReference type="GO" id="GO:0002764">
    <property type="term" value="P:immune response-regulating signaling pathway"/>
    <property type="evidence" value="ECO:0007669"/>
    <property type="project" value="TreeGrafter"/>
</dbReference>
<evidence type="ECO:0000256" key="3">
    <source>
        <dbReference type="ARBA" id="ARBA00023319"/>
    </source>
</evidence>
<dbReference type="AlphaFoldDB" id="A0A670IXW8"/>
<dbReference type="PANTHER" id="PTHR11738:SF186">
    <property type="entry name" value="OSTEOCLAST-ASSOCIATED IMMUNOGLOBULIN-LIKE RECEPTOR"/>
    <property type="match status" value="1"/>
</dbReference>
<feature type="domain" description="Ig-like" evidence="5">
    <location>
        <begin position="120"/>
        <end position="188"/>
    </location>
</feature>
<dbReference type="GeneTree" id="ENSGT01030000239030"/>
<evidence type="ECO:0000256" key="4">
    <source>
        <dbReference type="SAM" id="SignalP"/>
    </source>
</evidence>
<name>A0A670IXW8_PODMU</name>
<dbReference type="InterPro" id="IPR013783">
    <property type="entry name" value="Ig-like_fold"/>
</dbReference>
<keyword evidence="3" id="KW-0393">Immunoglobulin domain</keyword>
<evidence type="ECO:0000313" key="6">
    <source>
        <dbReference type="Ensembl" id="ENSPMRP00000016830.1"/>
    </source>
</evidence>
<feature type="chain" id="PRO_5025365326" description="Ig-like domain-containing protein" evidence="4">
    <location>
        <begin position="26"/>
        <end position="231"/>
    </location>
</feature>
<reference evidence="6 7" key="1">
    <citation type="journal article" date="2019" name="Proc. Natl. Acad. Sci. U.S.A.">
        <title>Regulatory changes in pterin and carotenoid genes underlie balanced color polymorphisms in the wall lizard.</title>
        <authorList>
            <person name="Andrade P."/>
            <person name="Pinho C."/>
            <person name="Perez I de Lanuza G."/>
            <person name="Afonso S."/>
            <person name="Brejcha J."/>
            <person name="Rubin C.J."/>
            <person name="Wallerman O."/>
            <person name="Pereira P."/>
            <person name="Sabatino S.J."/>
            <person name="Bellati A."/>
            <person name="Pellitteri-Rosa D."/>
            <person name="Bosakova Z."/>
            <person name="Bunikis I."/>
            <person name="Carretero M.A."/>
            <person name="Feiner N."/>
            <person name="Marsik P."/>
            <person name="Pauperio F."/>
            <person name="Salvi D."/>
            <person name="Soler L."/>
            <person name="While G.M."/>
            <person name="Uller T."/>
            <person name="Font E."/>
            <person name="Andersson L."/>
            <person name="Carneiro M."/>
        </authorList>
    </citation>
    <scope>NUCLEOTIDE SEQUENCE</scope>
</reference>
<dbReference type="Pfam" id="PF13927">
    <property type="entry name" value="Ig_3"/>
    <property type="match status" value="1"/>
</dbReference>
<evidence type="ECO:0000256" key="1">
    <source>
        <dbReference type="ARBA" id="ARBA00022729"/>
    </source>
</evidence>
<proteinExistence type="predicted"/>
<feature type="signal peptide" evidence="4">
    <location>
        <begin position="1"/>
        <end position="25"/>
    </location>
</feature>
<evidence type="ECO:0000259" key="5">
    <source>
        <dbReference type="PROSITE" id="PS50835"/>
    </source>
</evidence>
<dbReference type="PROSITE" id="PS50835">
    <property type="entry name" value="IG_LIKE"/>
    <property type="match status" value="1"/>
</dbReference>
<dbReference type="FunFam" id="2.60.40.10:FF:000049">
    <property type="entry name" value="Leukocyte immunoglobulin-like receptor subfamily B member 1"/>
    <property type="match status" value="1"/>
</dbReference>
<evidence type="ECO:0000256" key="2">
    <source>
        <dbReference type="ARBA" id="ARBA00023157"/>
    </source>
</evidence>
<reference evidence="6" key="3">
    <citation type="submission" date="2025-09" db="UniProtKB">
        <authorList>
            <consortium name="Ensembl"/>
        </authorList>
    </citation>
    <scope>IDENTIFICATION</scope>
</reference>
<reference evidence="6" key="2">
    <citation type="submission" date="2025-08" db="UniProtKB">
        <authorList>
            <consortium name="Ensembl"/>
        </authorList>
    </citation>
    <scope>IDENTIFICATION</scope>
</reference>
<keyword evidence="2" id="KW-1015">Disulfide bond</keyword>
<dbReference type="Gene3D" id="2.60.40.10">
    <property type="entry name" value="Immunoglobulins"/>
    <property type="match status" value="1"/>
</dbReference>
<keyword evidence="7" id="KW-1185">Reference proteome</keyword>
<dbReference type="PANTHER" id="PTHR11738">
    <property type="entry name" value="MHC CLASS I NK CELL RECEPTOR"/>
    <property type="match status" value="1"/>
</dbReference>
<dbReference type="Proteomes" id="UP000472272">
    <property type="component" value="Chromosome 11"/>
</dbReference>
<protein>
    <recommendedName>
        <fullName evidence="5">Ig-like domain-containing protein</fullName>
    </recommendedName>
</protein>
<dbReference type="Ensembl" id="ENSPMRT00000017937.1">
    <property type="protein sequence ID" value="ENSPMRP00000016830.1"/>
    <property type="gene ID" value="ENSPMRG00000011195.1"/>
</dbReference>
<evidence type="ECO:0000313" key="7">
    <source>
        <dbReference type="Proteomes" id="UP000472272"/>
    </source>
</evidence>
<dbReference type="InterPro" id="IPR050412">
    <property type="entry name" value="Ig-like_Receptors_ImmuneReg"/>
</dbReference>
<accession>A0A670IXW8</accession>
<sequence length="231" mass="25497">MSCASVIATLLLLCSVIFFIGSCLCVNCFEVTWDENCDPQRSRNEKSYWKQRAPSQGDSTNLLYLELGEESPAEWDTAVGSLRKYLPIKSKSRVTTGVRPSVSSNSSHCETFVDHSLPKPSITLSHNKEVILGSNVTIDCKSSATAVRFYFQKYGVVKPVQLIQNNGTLAKFSISNASWEHSGSYSCTYSTLPDCFAISEPSDKVDCCWMTIPIIPGHWPYLVGVMGVTVI</sequence>
<dbReference type="SUPFAM" id="SSF48726">
    <property type="entry name" value="Immunoglobulin"/>
    <property type="match status" value="1"/>
</dbReference>
<dbReference type="InterPro" id="IPR036179">
    <property type="entry name" value="Ig-like_dom_sf"/>
</dbReference>
<dbReference type="InterPro" id="IPR007110">
    <property type="entry name" value="Ig-like_dom"/>
</dbReference>
<organism evidence="6 7">
    <name type="scientific">Podarcis muralis</name>
    <name type="common">Wall lizard</name>
    <name type="synonym">Lacerta muralis</name>
    <dbReference type="NCBI Taxonomy" id="64176"/>
    <lineage>
        <taxon>Eukaryota</taxon>
        <taxon>Metazoa</taxon>
        <taxon>Chordata</taxon>
        <taxon>Craniata</taxon>
        <taxon>Vertebrata</taxon>
        <taxon>Euteleostomi</taxon>
        <taxon>Lepidosauria</taxon>
        <taxon>Squamata</taxon>
        <taxon>Bifurcata</taxon>
        <taxon>Unidentata</taxon>
        <taxon>Episquamata</taxon>
        <taxon>Laterata</taxon>
        <taxon>Lacertibaenia</taxon>
        <taxon>Lacertidae</taxon>
        <taxon>Podarcis</taxon>
    </lineage>
</organism>